<comment type="cofactor">
    <cofactor evidence="20">
        <name>Mg(2+)</name>
        <dbReference type="ChEBI" id="CHEBI:18420"/>
    </cofactor>
    <cofactor evidence="20">
        <name>Mn(2+)</name>
        <dbReference type="ChEBI" id="CHEBI:29035"/>
    </cofactor>
    <text evidence="20">Binds 2 magnesium or manganese ions per subunit.</text>
</comment>
<keyword evidence="11 21" id="KW-0067">ATP-binding</keyword>
<feature type="active site" evidence="19">
    <location>
        <position position="157"/>
    </location>
</feature>
<evidence type="ECO:0000256" key="12">
    <source>
        <dbReference type="ARBA" id="ARBA00022842"/>
    </source>
</evidence>
<keyword evidence="13 18" id="KW-0133">Cell shape</keyword>
<comment type="function">
    <text evidence="2 18">Cell wall formation.</text>
</comment>
<feature type="domain" description="ATP-grasp" evidence="22">
    <location>
        <begin position="115"/>
        <end position="310"/>
    </location>
</feature>
<dbReference type="GO" id="GO:0046872">
    <property type="term" value="F:metal ion binding"/>
    <property type="evidence" value="ECO:0007669"/>
    <property type="project" value="UniProtKB-KW"/>
</dbReference>
<evidence type="ECO:0000313" key="24">
    <source>
        <dbReference type="Proteomes" id="UP000019184"/>
    </source>
</evidence>
<dbReference type="GO" id="GO:0051301">
    <property type="term" value="P:cell division"/>
    <property type="evidence" value="ECO:0007669"/>
    <property type="project" value="UniProtKB-KW"/>
</dbReference>
<feature type="active site" evidence="19">
    <location>
        <position position="29"/>
    </location>
</feature>
<dbReference type="SUPFAM" id="SSF52440">
    <property type="entry name" value="PreATP-grasp domain"/>
    <property type="match status" value="1"/>
</dbReference>
<dbReference type="InterPro" id="IPR011761">
    <property type="entry name" value="ATP-grasp"/>
</dbReference>
<feature type="binding site" evidence="20">
    <location>
        <position position="279"/>
    </location>
    <ligand>
        <name>Mg(2+)</name>
        <dbReference type="ChEBI" id="CHEBI:18420"/>
        <label>2</label>
    </ligand>
</feature>
<comment type="catalytic activity">
    <reaction evidence="17 18">
        <text>2 D-alanine + ATP = D-alanyl-D-alanine + ADP + phosphate + H(+)</text>
        <dbReference type="Rhea" id="RHEA:11224"/>
        <dbReference type="ChEBI" id="CHEBI:15378"/>
        <dbReference type="ChEBI" id="CHEBI:30616"/>
        <dbReference type="ChEBI" id="CHEBI:43474"/>
        <dbReference type="ChEBI" id="CHEBI:57416"/>
        <dbReference type="ChEBI" id="CHEBI:57822"/>
        <dbReference type="ChEBI" id="CHEBI:456216"/>
        <dbReference type="EC" id="6.3.2.4"/>
    </reaction>
</comment>
<feature type="binding site" evidence="20">
    <location>
        <position position="264"/>
    </location>
    <ligand>
        <name>Mg(2+)</name>
        <dbReference type="ChEBI" id="CHEBI:18420"/>
        <label>1</label>
    </ligand>
</feature>
<comment type="similarity">
    <text evidence="5 18">Belongs to the D-alanine--D-alanine ligase family.</text>
</comment>
<evidence type="ECO:0000256" key="3">
    <source>
        <dbReference type="ARBA" id="ARBA00004496"/>
    </source>
</evidence>
<evidence type="ECO:0000256" key="5">
    <source>
        <dbReference type="ARBA" id="ARBA00010871"/>
    </source>
</evidence>
<reference evidence="23 24" key="1">
    <citation type="journal article" date="2014" name="ISME J.">
        <title>Candidatus Competibacter-lineage genomes retrieved from metagenomes reveal functional metabolic diversity.</title>
        <authorList>
            <person name="McIlroy S.J."/>
            <person name="Albertsen M."/>
            <person name="Andresen E.K."/>
            <person name="Saunders A.M."/>
            <person name="Kristiansen R."/>
            <person name="Stokholm-Bjerregaard M."/>
            <person name="Nielsen K.L."/>
            <person name="Nielsen P.H."/>
        </authorList>
    </citation>
    <scope>NUCLEOTIDE SEQUENCE [LARGE SCALE GENOMIC DNA]</scope>
    <source>
        <strain evidence="23 24">Run_B_J11</strain>
    </source>
</reference>
<comment type="cofactor">
    <cofactor evidence="1">
        <name>Mn(2+)</name>
        <dbReference type="ChEBI" id="CHEBI:29035"/>
    </cofactor>
</comment>
<sequence length="317" mass="33650">MQQHLQQRLISDPAAFGKVAVLMGGWSAERAVSLKSGQAVLAALCASGVDAHGLDATREILPMLANGGFDRAFIVLHGRGGEDGVIQGALELLGLPYTGSGVLASALGMDKLRTKQLWLGMGLPTPAYRIVETAAELADAATALGLPLAVKPACEGSSIGISRVSDPAQVESAWARASACDSPVLVESWIQGQEYTGGVLQGEALPLIRLETPREFYDYEAKYHADDTRYLCPCGLPPEREAELRELVGQAFAAVGGSGWGRVDVMVDAQDRPWLLEVNTVPGMTDHSLVPMAARVAGLSFEDLVWRILETSLAQSD</sequence>
<keyword evidence="10 21" id="KW-0547">Nucleotide-binding</keyword>
<keyword evidence="24" id="KW-1185">Reference proteome</keyword>
<dbReference type="PANTHER" id="PTHR23132">
    <property type="entry name" value="D-ALANINE--D-ALANINE LIGASE"/>
    <property type="match status" value="1"/>
</dbReference>
<accession>A0A7U7J1Y3</accession>
<keyword evidence="23" id="KW-0132">Cell division</keyword>
<feature type="active site" evidence="19">
    <location>
        <position position="288"/>
    </location>
</feature>
<evidence type="ECO:0000256" key="14">
    <source>
        <dbReference type="ARBA" id="ARBA00022984"/>
    </source>
</evidence>
<dbReference type="PROSITE" id="PS50975">
    <property type="entry name" value="ATP_GRASP"/>
    <property type="match status" value="1"/>
</dbReference>
<dbReference type="InterPro" id="IPR011095">
    <property type="entry name" value="Dala_Dala_lig_C"/>
</dbReference>
<dbReference type="Pfam" id="PF07478">
    <property type="entry name" value="Dala_Dala_lig_C"/>
    <property type="match status" value="1"/>
</dbReference>
<dbReference type="GO" id="GO:0008716">
    <property type="term" value="F:D-alanine-D-alanine ligase activity"/>
    <property type="evidence" value="ECO:0007669"/>
    <property type="project" value="UniProtKB-UniRule"/>
</dbReference>
<dbReference type="InterPro" id="IPR011127">
    <property type="entry name" value="Dala_Dala_lig_N"/>
</dbReference>
<gene>
    <name evidence="23" type="primary">ddlB</name>
    <name evidence="18" type="synonym">ddl</name>
    <name evidence="23" type="ORF">BN874_160019</name>
</gene>
<protein>
    <recommendedName>
        <fullName evidence="6 18">D-alanine--D-alanine ligase</fullName>
        <ecNumber evidence="6 18">6.3.2.4</ecNumber>
    </recommendedName>
    <alternativeName>
        <fullName evidence="18">D-Ala-D-Ala ligase</fullName>
    </alternativeName>
    <alternativeName>
        <fullName evidence="18">D-alanylalanine synthetase</fullName>
    </alternativeName>
</protein>
<dbReference type="Proteomes" id="UP000019184">
    <property type="component" value="Unassembled WGS sequence"/>
</dbReference>
<dbReference type="GO" id="GO:0009252">
    <property type="term" value="P:peptidoglycan biosynthetic process"/>
    <property type="evidence" value="ECO:0007669"/>
    <property type="project" value="UniProtKB-UniRule"/>
</dbReference>
<dbReference type="OrthoDB" id="9813261at2"/>
<feature type="binding site" evidence="20">
    <location>
        <position position="277"/>
    </location>
    <ligand>
        <name>Mg(2+)</name>
        <dbReference type="ChEBI" id="CHEBI:18420"/>
        <label>2</label>
    </ligand>
</feature>
<dbReference type="NCBIfam" id="TIGR01205">
    <property type="entry name" value="D_ala_D_alaTIGR"/>
    <property type="match status" value="1"/>
</dbReference>
<keyword evidence="9 20" id="KW-0479">Metal-binding</keyword>
<evidence type="ECO:0000256" key="8">
    <source>
        <dbReference type="ARBA" id="ARBA00022598"/>
    </source>
</evidence>
<dbReference type="InterPro" id="IPR016185">
    <property type="entry name" value="PreATP-grasp_dom_sf"/>
</dbReference>
<dbReference type="PROSITE" id="PS00844">
    <property type="entry name" value="DALA_DALA_LIGASE_2"/>
    <property type="match status" value="1"/>
</dbReference>
<evidence type="ECO:0000256" key="15">
    <source>
        <dbReference type="ARBA" id="ARBA00023211"/>
    </source>
</evidence>
<dbReference type="Gene3D" id="3.30.1490.20">
    <property type="entry name" value="ATP-grasp fold, A domain"/>
    <property type="match status" value="1"/>
</dbReference>
<keyword evidence="23" id="KW-0131">Cell cycle</keyword>
<evidence type="ECO:0000259" key="22">
    <source>
        <dbReference type="PROSITE" id="PS50975"/>
    </source>
</evidence>
<evidence type="ECO:0000256" key="10">
    <source>
        <dbReference type="ARBA" id="ARBA00022741"/>
    </source>
</evidence>
<evidence type="ECO:0000256" key="2">
    <source>
        <dbReference type="ARBA" id="ARBA00003921"/>
    </source>
</evidence>
<organism evidence="23 24">
    <name type="scientific">Candidatus Contendobacter odensis Run_B_J11</name>
    <dbReference type="NCBI Taxonomy" id="1400861"/>
    <lineage>
        <taxon>Bacteria</taxon>
        <taxon>Pseudomonadati</taxon>
        <taxon>Pseudomonadota</taxon>
        <taxon>Gammaproteobacteria</taxon>
        <taxon>Candidatus Competibacteraceae</taxon>
        <taxon>Candidatus Contendibacter</taxon>
    </lineage>
</organism>
<evidence type="ECO:0000256" key="1">
    <source>
        <dbReference type="ARBA" id="ARBA00001936"/>
    </source>
</evidence>
<evidence type="ECO:0000256" key="13">
    <source>
        <dbReference type="ARBA" id="ARBA00022960"/>
    </source>
</evidence>
<proteinExistence type="inferred from homology"/>
<comment type="subcellular location">
    <subcellularLocation>
        <location evidence="3 18">Cytoplasm</location>
    </subcellularLocation>
</comment>
<dbReference type="Gene3D" id="3.40.50.20">
    <property type="match status" value="1"/>
</dbReference>
<dbReference type="GO" id="GO:0005524">
    <property type="term" value="F:ATP binding"/>
    <property type="evidence" value="ECO:0007669"/>
    <property type="project" value="UniProtKB-UniRule"/>
</dbReference>
<dbReference type="InterPro" id="IPR005905">
    <property type="entry name" value="D_ala_D_ala"/>
</dbReference>
<dbReference type="InterPro" id="IPR013815">
    <property type="entry name" value="ATP_grasp_subdomain_1"/>
</dbReference>
<dbReference type="NCBIfam" id="NF002378">
    <property type="entry name" value="PRK01372.1"/>
    <property type="match status" value="1"/>
</dbReference>
<keyword evidence="15 20" id="KW-0464">Manganese</keyword>
<keyword evidence="14 18" id="KW-0573">Peptidoglycan synthesis</keyword>
<dbReference type="Gene3D" id="3.30.470.20">
    <property type="entry name" value="ATP-grasp fold, B domain"/>
    <property type="match status" value="1"/>
</dbReference>
<dbReference type="GO" id="GO:0071555">
    <property type="term" value="P:cell wall organization"/>
    <property type="evidence" value="ECO:0007669"/>
    <property type="project" value="UniProtKB-KW"/>
</dbReference>
<evidence type="ECO:0000256" key="16">
    <source>
        <dbReference type="ARBA" id="ARBA00023316"/>
    </source>
</evidence>
<dbReference type="HAMAP" id="MF_00047">
    <property type="entry name" value="Dala_Dala_lig"/>
    <property type="match status" value="1"/>
</dbReference>
<keyword evidence="7 18" id="KW-0963">Cytoplasm</keyword>
<comment type="caution">
    <text evidence="23">The sequence shown here is derived from an EMBL/GenBank/DDBJ whole genome shotgun (WGS) entry which is preliminary data.</text>
</comment>
<keyword evidence="16 18" id="KW-0961">Cell wall biogenesis/degradation</keyword>
<comment type="pathway">
    <text evidence="4 18">Cell wall biogenesis; peptidoglycan biosynthesis.</text>
</comment>
<dbReference type="PIRSF" id="PIRSF039102">
    <property type="entry name" value="Ddl/VanB"/>
    <property type="match status" value="1"/>
</dbReference>
<dbReference type="UniPathway" id="UPA00219"/>
<dbReference type="AlphaFoldDB" id="A0A7U7J1Y3"/>
<dbReference type="FunFam" id="3.30.470.20:FF:000008">
    <property type="entry name" value="D-alanine--D-alanine ligase"/>
    <property type="match status" value="1"/>
</dbReference>
<evidence type="ECO:0000256" key="21">
    <source>
        <dbReference type="PROSITE-ProRule" id="PRU00409"/>
    </source>
</evidence>
<evidence type="ECO:0000256" key="6">
    <source>
        <dbReference type="ARBA" id="ARBA00012216"/>
    </source>
</evidence>
<dbReference type="GO" id="GO:0005829">
    <property type="term" value="C:cytosol"/>
    <property type="evidence" value="ECO:0007669"/>
    <property type="project" value="TreeGrafter"/>
</dbReference>
<dbReference type="GO" id="GO:0008360">
    <property type="term" value="P:regulation of cell shape"/>
    <property type="evidence" value="ECO:0007669"/>
    <property type="project" value="UniProtKB-KW"/>
</dbReference>
<name>A0A7U7J1Y3_9GAMM</name>
<evidence type="ECO:0000256" key="20">
    <source>
        <dbReference type="PIRSR" id="PIRSR039102-3"/>
    </source>
</evidence>
<keyword evidence="12 20" id="KW-0460">Magnesium</keyword>
<dbReference type="Pfam" id="PF01820">
    <property type="entry name" value="Dala_Dala_lig_N"/>
    <property type="match status" value="1"/>
</dbReference>
<evidence type="ECO:0000256" key="19">
    <source>
        <dbReference type="PIRSR" id="PIRSR039102-1"/>
    </source>
</evidence>
<evidence type="ECO:0000256" key="17">
    <source>
        <dbReference type="ARBA" id="ARBA00047614"/>
    </source>
</evidence>
<dbReference type="RefSeq" id="WP_051497470.1">
    <property type="nucleotide sequence ID" value="NZ_CBTK010000068.1"/>
</dbReference>
<dbReference type="PANTHER" id="PTHR23132:SF23">
    <property type="entry name" value="D-ALANINE--D-ALANINE LIGASE B"/>
    <property type="match status" value="1"/>
</dbReference>
<evidence type="ECO:0000256" key="4">
    <source>
        <dbReference type="ARBA" id="ARBA00004752"/>
    </source>
</evidence>
<dbReference type="EC" id="6.3.2.4" evidence="6 18"/>
<evidence type="ECO:0000256" key="18">
    <source>
        <dbReference type="HAMAP-Rule" id="MF_00047"/>
    </source>
</evidence>
<dbReference type="InterPro" id="IPR000291">
    <property type="entry name" value="D-Ala_lig_Van_CS"/>
</dbReference>
<dbReference type="PROSITE" id="PS00843">
    <property type="entry name" value="DALA_DALA_LIGASE_1"/>
    <property type="match status" value="1"/>
</dbReference>
<dbReference type="SUPFAM" id="SSF56059">
    <property type="entry name" value="Glutathione synthetase ATP-binding domain-like"/>
    <property type="match status" value="1"/>
</dbReference>
<dbReference type="EMBL" id="CBTK010000068">
    <property type="protein sequence ID" value="CDH44263.1"/>
    <property type="molecule type" value="Genomic_DNA"/>
</dbReference>
<evidence type="ECO:0000256" key="9">
    <source>
        <dbReference type="ARBA" id="ARBA00022723"/>
    </source>
</evidence>
<evidence type="ECO:0000313" key="23">
    <source>
        <dbReference type="EMBL" id="CDH44263.1"/>
    </source>
</evidence>
<evidence type="ECO:0000256" key="11">
    <source>
        <dbReference type="ARBA" id="ARBA00022840"/>
    </source>
</evidence>
<feature type="binding site" evidence="20">
    <location>
        <position position="277"/>
    </location>
    <ligand>
        <name>Mg(2+)</name>
        <dbReference type="ChEBI" id="CHEBI:18420"/>
        <label>1</label>
    </ligand>
</feature>
<evidence type="ECO:0000256" key="7">
    <source>
        <dbReference type="ARBA" id="ARBA00022490"/>
    </source>
</evidence>
<keyword evidence="8 18" id="KW-0436">Ligase</keyword>